<dbReference type="CDD" id="cd05833">
    <property type="entry name" value="Ribosomal_P2"/>
    <property type="match status" value="1"/>
</dbReference>
<protein>
    <recommendedName>
        <fullName evidence="5">Large ribosomal subunit protein P2</fullName>
    </recommendedName>
    <alternativeName>
        <fullName evidence="6">60S acidic ribosomal protein P2</fullName>
    </alternativeName>
</protein>
<feature type="region of interest" description="Disordered" evidence="7">
    <location>
        <begin position="327"/>
        <end position="360"/>
    </location>
</feature>
<dbReference type="Gene3D" id="1.10.10.1410">
    <property type="match status" value="1"/>
</dbReference>
<dbReference type="GO" id="GO:0003735">
    <property type="term" value="F:structural constituent of ribosome"/>
    <property type="evidence" value="ECO:0007669"/>
    <property type="project" value="InterPro"/>
</dbReference>
<evidence type="ECO:0000256" key="5">
    <source>
        <dbReference type="ARBA" id="ARBA00035301"/>
    </source>
</evidence>
<comment type="function">
    <text evidence="1">Plays an important role in the elongation step of protein synthesis.</text>
</comment>
<proteinExistence type="inferred from homology"/>
<dbReference type="PANTHER" id="PTHR21141">
    <property type="entry name" value="60S ACIDIC RIBOSOMAL PROTEIN FAMILY MEMBER"/>
    <property type="match status" value="1"/>
</dbReference>
<feature type="compositionally biased region" description="Basic and acidic residues" evidence="7">
    <location>
        <begin position="334"/>
        <end position="346"/>
    </location>
</feature>
<name>A0A7R9NW06_9NEOP</name>
<organism evidence="8">
    <name type="scientific">Timema tahoe</name>
    <dbReference type="NCBI Taxonomy" id="61484"/>
    <lineage>
        <taxon>Eukaryota</taxon>
        <taxon>Metazoa</taxon>
        <taxon>Ecdysozoa</taxon>
        <taxon>Arthropoda</taxon>
        <taxon>Hexapoda</taxon>
        <taxon>Insecta</taxon>
        <taxon>Pterygota</taxon>
        <taxon>Neoptera</taxon>
        <taxon>Polyneoptera</taxon>
        <taxon>Phasmatodea</taxon>
        <taxon>Timematodea</taxon>
        <taxon>Timematoidea</taxon>
        <taxon>Timematidae</taxon>
        <taxon>Timema</taxon>
    </lineage>
</organism>
<gene>
    <name evidence="8" type="ORF">TTEB3V08_LOCUS6299</name>
</gene>
<sequence length="360" mass="38383">MVLALVEVQCNRYLERSLAVERFGTSTACQTSTGKGVSSSLSCILTPYHAPTNAHCPLCIAYLSFYFHLSLSSSQIVTVLADVILTFLNSSSSTSINNRIAIRIFSLLIPSPLGGAELPVPFHYQVQILEFERCLAVSRVEQYRDNSSRARGAEATEELYAPKRSKATIETQINHGPILSSKSGPQTGVEGEASIIFQNPELSRPTAFMLLSVASYSLLDAELSLAAVVGHFSGVVYSSGAFRLQPRMRYVAAYLLAALGGKDNPSATDLEKILSSVGIESDSEKLKLVIGQLKGKNIEDVIAAGREKLATMPSGGGAAPVAAAVAGPAAAAAPEKEEKKAEKKEDTESEDDDMGFGLFD</sequence>
<evidence type="ECO:0000256" key="4">
    <source>
        <dbReference type="ARBA" id="ARBA00023274"/>
    </source>
</evidence>
<dbReference type="InterPro" id="IPR027534">
    <property type="entry name" value="Ribosomal_P1/P2"/>
</dbReference>
<evidence type="ECO:0000256" key="2">
    <source>
        <dbReference type="ARBA" id="ARBA00005436"/>
    </source>
</evidence>
<dbReference type="InterPro" id="IPR044076">
    <property type="entry name" value="Ribosomal_P2"/>
</dbReference>
<dbReference type="Pfam" id="PF00428">
    <property type="entry name" value="Ribosomal_60s"/>
    <property type="match status" value="1"/>
</dbReference>
<dbReference type="InterPro" id="IPR038716">
    <property type="entry name" value="P1/P2_N_sf"/>
</dbReference>
<dbReference type="PANTHER" id="PTHR21141:SF5">
    <property type="entry name" value="LARGE RIBOSOMAL SUBUNIT PROTEIN P2"/>
    <property type="match status" value="1"/>
</dbReference>
<dbReference type="FunFam" id="1.10.10.1410:FF:000002">
    <property type="entry name" value="60S acidic ribosomal protein P2"/>
    <property type="match status" value="1"/>
</dbReference>
<evidence type="ECO:0000313" key="8">
    <source>
        <dbReference type="EMBL" id="CAD7458316.1"/>
    </source>
</evidence>
<accession>A0A7R9NW06</accession>
<dbReference type="EMBL" id="OE002202">
    <property type="protein sequence ID" value="CAD7458316.1"/>
    <property type="molecule type" value="Genomic_DNA"/>
</dbReference>
<comment type="similarity">
    <text evidence="2">Belongs to the eukaryotic ribosomal protein P1/P2 family.</text>
</comment>
<evidence type="ECO:0000256" key="6">
    <source>
        <dbReference type="ARBA" id="ARBA00035443"/>
    </source>
</evidence>
<keyword evidence="3" id="KW-0689">Ribosomal protein</keyword>
<dbReference type="GO" id="GO:0022625">
    <property type="term" value="C:cytosolic large ribosomal subunit"/>
    <property type="evidence" value="ECO:0007669"/>
    <property type="project" value="InterPro"/>
</dbReference>
<evidence type="ECO:0000256" key="3">
    <source>
        <dbReference type="ARBA" id="ARBA00022980"/>
    </source>
</evidence>
<dbReference type="GO" id="GO:0002182">
    <property type="term" value="P:cytoplasmic translational elongation"/>
    <property type="evidence" value="ECO:0007669"/>
    <property type="project" value="InterPro"/>
</dbReference>
<dbReference type="HAMAP" id="MF_01478">
    <property type="entry name" value="Ribosomal_L12_arch"/>
    <property type="match status" value="1"/>
</dbReference>
<evidence type="ECO:0000256" key="7">
    <source>
        <dbReference type="SAM" id="MobiDB-lite"/>
    </source>
</evidence>
<reference evidence="8" key="1">
    <citation type="submission" date="2020-11" db="EMBL/GenBank/DDBJ databases">
        <authorList>
            <person name="Tran Van P."/>
        </authorList>
    </citation>
    <scope>NUCLEOTIDE SEQUENCE</scope>
</reference>
<keyword evidence="4" id="KW-0687">Ribonucleoprotein</keyword>
<dbReference type="AlphaFoldDB" id="A0A7R9NW06"/>
<evidence type="ECO:0000256" key="1">
    <source>
        <dbReference type="ARBA" id="ARBA00003362"/>
    </source>
</evidence>